<dbReference type="CDD" id="cd11304">
    <property type="entry name" value="Cadherin_repeat"/>
    <property type="match status" value="5"/>
</dbReference>
<evidence type="ECO:0000256" key="15">
    <source>
        <dbReference type="SAM" id="SignalP"/>
    </source>
</evidence>
<evidence type="ECO:0000259" key="16">
    <source>
        <dbReference type="PROSITE" id="PS50268"/>
    </source>
</evidence>
<evidence type="ECO:0000313" key="17">
    <source>
        <dbReference type="Ensembl" id="ENSPREP00000026132.1"/>
    </source>
</evidence>
<dbReference type="GO" id="GO:0016339">
    <property type="term" value="P:calcium-dependent cell-cell adhesion via plasma membrane cell adhesion molecules"/>
    <property type="evidence" value="ECO:0007669"/>
    <property type="project" value="TreeGrafter"/>
</dbReference>
<dbReference type="InterPro" id="IPR039808">
    <property type="entry name" value="Cadherin"/>
</dbReference>
<reference evidence="17" key="2">
    <citation type="submission" date="2025-08" db="UniProtKB">
        <authorList>
            <consortium name="Ensembl"/>
        </authorList>
    </citation>
    <scope>IDENTIFICATION</scope>
    <source>
        <strain evidence="17">Guanapo</strain>
    </source>
</reference>
<sequence length="854" mass="94917">MKNVEISNLPLLFVFVQTCLLQADFAPSFYDNGPSSNNGNLALFSLSEDTTQIYQLNGTDPEGQEVRYGLSFDPGSKEYFRVDPKSGNITLVETMDREKQDSVDVNISITDGRSKVVERVTIFVTDANDEKPEFQNMPAIIDVLETTESGRSIYKVEAVDRDTGSGGSVTYHLQFAIDINSGVLRIKSGKTLDYEKTKTHFVTVIAKFQDGGGNLNDKEQFMSSTATLTVNVIDAQDTPPFFIGTPYFGYVYEISVPGSKIFTVSAEDGDVGNPNPVSYSFEEDDGVFGINKTSGCISLLVAPIHLKREIFNIKVRATEISPEAKDLDYGVTTVVIRVVDLNNNPPTFYGENGPQNMFELTMYEHPPEGEILRGLKITVNDSDKQGANAKFNLRLIGPGRMLRAVPQTVLNEAQVTILVEDSAAMDYEKHHFLTYKLLAVEIDTPERFSATAHIVIHLLDTNDNAPKFSSDYYIARIPENSPGGSNVVSVTQALDPDSGPWGEVKYSIYGSGAEFLIQPTSGIIYTQPWASLDAEVRSKYNFYVKAEDAEGKYSLAEVFVTVLDLNDHPPAFNNNFLEKTMVIGAPVKIEAVDDDAEIPNNVIEYAIMKAEPDNNIFDIDADTGEIKLKSYIKSMAIIQNITKKTDCSWSLVVQARDRGQPSFSTTAVVKIDITEATQLKGGPLGSFIELNRNNSLQIIGMLVGIISLVVIVTVIISTATFLRNKKSNRILPTRRVRRRPPKQPFWNFKSPFKSSETPREDFTVQEEQQEPEVNVMNANYNNNFSTVVRHWPPPPCAPSLPPPPPTYVPGERHWTVPTVSAVVVPKPRQRPKIDRRDTVNKALVSELKMRLEQK</sequence>
<dbReference type="Bgee" id="ENSPREG00000017566">
    <property type="expression patterns" value="Expressed in head"/>
</dbReference>
<dbReference type="Gene3D" id="2.60.40.60">
    <property type="entry name" value="Cadherins"/>
    <property type="match status" value="6"/>
</dbReference>
<accession>A0A3P9PW48</accession>
<dbReference type="PANTHER" id="PTHR24027:SF413">
    <property type="entry name" value="CADHERIN RELATED FAMILY MEMBER 1"/>
    <property type="match status" value="1"/>
</dbReference>
<dbReference type="Pfam" id="PF00028">
    <property type="entry name" value="Cadherin"/>
    <property type="match status" value="4"/>
</dbReference>
<keyword evidence="8 14" id="KW-0472">Membrane</keyword>
<evidence type="ECO:0000256" key="11">
    <source>
        <dbReference type="ARBA" id="ARBA00044253"/>
    </source>
</evidence>
<dbReference type="FunFam" id="2.60.40.60:FF:000113">
    <property type="entry name" value="Cadherin-related family member 1"/>
    <property type="match status" value="1"/>
</dbReference>
<dbReference type="GO" id="GO:0005912">
    <property type="term" value="C:adherens junction"/>
    <property type="evidence" value="ECO:0007669"/>
    <property type="project" value="TreeGrafter"/>
</dbReference>
<dbReference type="GO" id="GO:0000902">
    <property type="term" value="P:cell morphogenesis"/>
    <property type="evidence" value="ECO:0007669"/>
    <property type="project" value="TreeGrafter"/>
</dbReference>
<comment type="subcellular location">
    <subcellularLocation>
        <location evidence="1">Membrane</location>
        <topology evidence="1">Single-pass membrane protein</topology>
    </subcellularLocation>
</comment>
<dbReference type="Ensembl" id="ENSPRET00000026394.1">
    <property type="protein sequence ID" value="ENSPREP00000026132.1"/>
    <property type="gene ID" value="ENSPREG00000017566.1"/>
</dbReference>
<protein>
    <recommendedName>
        <fullName evidence="10">Cadherin-related family member 1</fullName>
    </recommendedName>
    <alternativeName>
        <fullName evidence="11">Photoreceptor cadherin</fullName>
    </alternativeName>
    <alternativeName>
        <fullName evidence="12">Protocadherin-21</fullName>
    </alternativeName>
</protein>
<keyword evidence="5 13" id="KW-0106">Calcium</keyword>
<dbReference type="GO" id="GO:0007043">
    <property type="term" value="P:cell-cell junction assembly"/>
    <property type="evidence" value="ECO:0007669"/>
    <property type="project" value="TreeGrafter"/>
</dbReference>
<dbReference type="GO" id="GO:0008013">
    <property type="term" value="F:beta-catenin binding"/>
    <property type="evidence" value="ECO:0007669"/>
    <property type="project" value="TreeGrafter"/>
</dbReference>
<dbReference type="InterPro" id="IPR020894">
    <property type="entry name" value="Cadherin_CS"/>
</dbReference>
<evidence type="ECO:0000256" key="8">
    <source>
        <dbReference type="ARBA" id="ARBA00023136"/>
    </source>
</evidence>
<dbReference type="GO" id="GO:0016477">
    <property type="term" value="P:cell migration"/>
    <property type="evidence" value="ECO:0007669"/>
    <property type="project" value="TreeGrafter"/>
</dbReference>
<keyword evidence="4" id="KW-0677">Repeat</keyword>
<evidence type="ECO:0000313" key="18">
    <source>
        <dbReference type="Proteomes" id="UP000242638"/>
    </source>
</evidence>
<keyword evidence="9" id="KW-0675">Receptor</keyword>
<dbReference type="AlphaFoldDB" id="A0A3P9PW48"/>
<reference evidence="17" key="3">
    <citation type="submission" date="2025-09" db="UniProtKB">
        <authorList>
            <consortium name="Ensembl"/>
        </authorList>
    </citation>
    <scope>IDENTIFICATION</scope>
    <source>
        <strain evidence="17">Guanapo</strain>
    </source>
</reference>
<feature type="signal peptide" evidence="15">
    <location>
        <begin position="1"/>
        <end position="21"/>
    </location>
</feature>
<dbReference type="PRINTS" id="PR00205">
    <property type="entry name" value="CADHERIN"/>
</dbReference>
<feature type="chain" id="PRO_5017931515" description="Cadherin-related family member 1" evidence="15">
    <location>
        <begin position="22"/>
        <end position="854"/>
    </location>
</feature>
<proteinExistence type="predicted"/>
<dbReference type="FunFam" id="2.60.40.60:FF:000111">
    <property type="entry name" value="Cadherin-related family member 1"/>
    <property type="match status" value="1"/>
</dbReference>
<dbReference type="InterPro" id="IPR002126">
    <property type="entry name" value="Cadherin-like_dom"/>
</dbReference>
<keyword evidence="7 14" id="KW-1133">Transmembrane helix</keyword>
<dbReference type="FunFam" id="2.60.40.60:FF:000122">
    <property type="entry name" value="Cadherin-related family member 1"/>
    <property type="match status" value="1"/>
</dbReference>
<evidence type="ECO:0000256" key="14">
    <source>
        <dbReference type="SAM" id="Phobius"/>
    </source>
</evidence>
<feature type="domain" description="Cadherin" evidence="16">
    <location>
        <begin position="51"/>
        <end position="134"/>
    </location>
</feature>
<dbReference type="InterPro" id="IPR015919">
    <property type="entry name" value="Cadherin-like_sf"/>
</dbReference>
<keyword evidence="2 14" id="KW-0812">Transmembrane</keyword>
<evidence type="ECO:0000256" key="5">
    <source>
        <dbReference type="ARBA" id="ARBA00022837"/>
    </source>
</evidence>
<dbReference type="GO" id="GO:0005509">
    <property type="term" value="F:calcium ion binding"/>
    <property type="evidence" value="ECO:0007669"/>
    <property type="project" value="UniProtKB-UniRule"/>
</dbReference>
<dbReference type="SUPFAM" id="SSF49313">
    <property type="entry name" value="Cadherin-like"/>
    <property type="match status" value="6"/>
</dbReference>
<feature type="domain" description="Cadherin" evidence="16">
    <location>
        <begin position="580"/>
        <end position="685"/>
    </location>
</feature>
<evidence type="ECO:0000256" key="7">
    <source>
        <dbReference type="ARBA" id="ARBA00022989"/>
    </source>
</evidence>
<evidence type="ECO:0000256" key="2">
    <source>
        <dbReference type="ARBA" id="ARBA00022692"/>
    </source>
</evidence>
<evidence type="ECO:0000256" key="4">
    <source>
        <dbReference type="ARBA" id="ARBA00022737"/>
    </source>
</evidence>
<dbReference type="GO" id="GO:0034332">
    <property type="term" value="P:adherens junction organization"/>
    <property type="evidence" value="ECO:0007669"/>
    <property type="project" value="TreeGrafter"/>
</dbReference>
<keyword evidence="6" id="KW-0130">Cell adhesion</keyword>
<evidence type="ECO:0000256" key="1">
    <source>
        <dbReference type="ARBA" id="ARBA00004167"/>
    </source>
</evidence>
<feature type="domain" description="Cadherin" evidence="16">
    <location>
        <begin position="469"/>
        <end position="572"/>
    </location>
</feature>
<dbReference type="GO" id="GO:0044331">
    <property type="term" value="P:cell-cell adhesion mediated by cadherin"/>
    <property type="evidence" value="ECO:0007669"/>
    <property type="project" value="TreeGrafter"/>
</dbReference>
<organism evidence="17 18">
    <name type="scientific">Poecilia reticulata</name>
    <name type="common">Guppy</name>
    <name type="synonym">Acanthophacelus reticulatus</name>
    <dbReference type="NCBI Taxonomy" id="8081"/>
    <lineage>
        <taxon>Eukaryota</taxon>
        <taxon>Metazoa</taxon>
        <taxon>Chordata</taxon>
        <taxon>Craniata</taxon>
        <taxon>Vertebrata</taxon>
        <taxon>Euteleostomi</taxon>
        <taxon>Actinopterygii</taxon>
        <taxon>Neopterygii</taxon>
        <taxon>Teleostei</taxon>
        <taxon>Neoteleostei</taxon>
        <taxon>Acanthomorphata</taxon>
        <taxon>Ovalentaria</taxon>
        <taxon>Atherinomorphae</taxon>
        <taxon>Cyprinodontiformes</taxon>
        <taxon>Poeciliidae</taxon>
        <taxon>Poeciliinae</taxon>
        <taxon>Poecilia</taxon>
    </lineage>
</organism>
<dbReference type="PROSITE" id="PS50268">
    <property type="entry name" value="CADHERIN_2"/>
    <property type="match status" value="6"/>
</dbReference>
<dbReference type="FunFam" id="2.60.40.60:FF:000124">
    <property type="entry name" value="Cadherin-related family member 1"/>
    <property type="match status" value="1"/>
</dbReference>
<evidence type="ECO:0000256" key="6">
    <source>
        <dbReference type="ARBA" id="ARBA00022889"/>
    </source>
</evidence>
<dbReference type="GO" id="GO:0007156">
    <property type="term" value="P:homophilic cell adhesion via plasma membrane adhesion molecules"/>
    <property type="evidence" value="ECO:0007669"/>
    <property type="project" value="InterPro"/>
</dbReference>
<evidence type="ECO:0000256" key="12">
    <source>
        <dbReference type="ARBA" id="ARBA00044335"/>
    </source>
</evidence>
<feature type="domain" description="Cadherin" evidence="16">
    <location>
        <begin position="243"/>
        <end position="348"/>
    </location>
</feature>
<feature type="domain" description="Cadherin" evidence="16">
    <location>
        <begin position="354"/>
        <end position="468"/>
    </location>
</feature>
<keyword evidence="3 15" id="KW-0732">Signal</keyword>
<evidence type="ECO:0000256" key="13">
    <source>
        <dbReference type="PROSITE-ProRule" id="PRU00043"/>
    </source>
</evidence>
<dbReference type="GO" id="GO:0016342">
    <property type="term" value="C:catenin complex"/>
    <property type="evidence" value="ECO:0007669"/>
    <property type="project" value="TreeGrafter"/>
</dbReference>
<evidence type="ECO:0000256" key="10">
    <source>
        <dbReference type="ARBA" id="ARBA00044073"/>
    </source>
</evidence>
<evidence type="ECO:0000256" key="3">
    <source>
        <dbReference type="ARBA" id="ARBA00022729"/>
    </source>
</evidence>
<dbReference type="SMART" id="SM00112">
    <property type="entry name" value="CA"/>
    <property type="match status" value="6"/>
</dbReference>
<feature type="domain" description="Cadherin" evidence="16">
    <location>
        <begin position="135"/>
        <end position="242"/>
    </location>
</feature>
<dbReference type="FunFam" id="2.60.40.60:FF:000126">
    <property type="entry name" value="Cadherin-related family member 1"/>
    <property type="match status" value="1"/>
</dbReference>
<keyword evidence="18" id="KW-1185">Reference proteome</keyword>
<reference evidence="18" key="1">
    <citation type="submission" date="2013-11" db="EMBL/GenBank/DDBJ databases">
        <title>The genomic landscape of the Guanapo guppy.</title>
        <authorList>
            <person name="Kuenstner A."/>
            <person name="Dreyer C."/>
        </authorList>
    </citation>
    <scope>NUCLEOTIDE SEQUENCE</scope>
    <source>
        <strain evidence="18">Guanapo</strain>
    </source>
</reference>
<dbReference type="PROSITE" id="PS00232">
    <property type="entry name" value="CADHERIN_1"/>
    <property type="match status" value="2"/>
</dbReference>
<dbReference type="PANTHER" id="PTHR24027">
    <property type="entry name" value="CADHERIN-23"/>
    <property type="match status" value="1"/>
</dbReference>
<feature type="transmembrane region" description="Helical" evidence="14">
    <location>
        <begin position="698"/>
        <end position="722"/>
    </location>
</feature>
<dbReference type="GO" id="GO:0045296">
    <property type="term" value="F:cadherin binding"/>
    <property type="evidence" value="ECO:0007669"/>
    <property type="project" value="TreeGrafter"/>
</dbReference>
<name>A0A3P9PW48_POERE</name>
<evidence type="ECO:0000256" key="9">
    <source>
        <dbReference type="ARBA" id="ARBA00023170"/>
    </source>
</evidence>
<dbReference type="Proteomes" id="UP000242638">
    <property type="component" value="Unassembled WGS sequence"/>
</dbReference>
<dbReference type="GeneTree" id="ENSGT00940000155509"/>